<evidence type="ECO:0000256" key="3">
    <source>
        <dbReference type="ARBA" id="ARBA00022525"/>
    </source>
</evidence>
<keyword evidence="8" id="KW-1185">Reference proteome</keyword>
<sequence length="151" mass="16838">MRLSGILLAAVACFIAITDVVSSTSELEQIKLSKMTSPDSVHLVDVAPKKSTRSLRSIETEESDEEEDLEEEERLNPLNLINRFKTRKEAKALKNEAIAPAIAEKVKAKEAYKDAKVAAARVTKEENARLNALGAKNNVELRNWLNKRTYS</sequence>
<reference evidence="7 8" key="1">
    <citation type="journal article" date="2017" name="Genome Biol. Evol.">
        <title>Phytophthora megakarya and P. palmivora, closely related causal agents of cacao black pod rot, underwent increases in genome sizes and gene numbers by different mechanisms.</title>
        <authorList>
            <person name="Ali S.S."/>
            <person name="Shao J."/>
            <person name="Lary D.J."/>
            <person name="Kronmiller B."/>
            <person name="Shen D."/>
            <person name="Strem M.D."/>
            <person name="Amoako-Attah I."/>
            <person name="Akrofi A.Y."/>
            <person name="Begoude B.A."/>
            <person name="Ten Hoopen G.M."/>
            <person name="Coulibaly K."/>
            <person name="Kebe B.I."/>
            <person name="Melnick R.L."/>
            <person name="Guiltinan M.J."/>
            <person name="Tyler B.M."/>
            <person name="Meinhardt L.W."/>
            <person name="Bailey B.A."/>
        </authorList>
    </citation>
    <scope>NUCLEOTIDE SEQUENCE [LARGE SCALE GENOMIC DNA]</scope>
    <source>
        <strain evidence="8">sbr112.9</strain>
    </source>
</reference>
<proteinExistence type="inferred from homology"/>
<dbReference type="GO" id="GO:0005576">
    <property type="term" value="C:extracellular region"/>
    <property type="evidence" value="ECO:0007669"/>
    <property type="project" value="UniProtKB-SubCell"/>
</dbReference>
<keyword evidence="3 5" id="KW-0964">Secreted</keyword>
<dbReference type="Pfam" id="PF16810">
    <property type="entry name" value="RXLR"/>
    <property type="match status" value="1"/>
</dbReference>
<keyword evidence="4 5" id="KW-0732">Signal</keyword>
<feature type="signal peptide" evidence="5">
    <location>
        <begin position="1"/>
        <end position="23"/>
    </location>
</feature>
<comment type="similarity">
    <text evidence="2 5">Belongs to the RxLR effector family.</text>
</comment>
<dbReference type="EMBL" id="NCKW01015637">
    <property type="protein sequence ID" value="POM62192.1"/>
    <property type="molecule type" value="Genomic_DNA"/>
</dbReference>
<gene>
    <name evidence="7" type="ORF">PHPALM_28686</name>
</gene>
<dbReference type="InterPro" id="IPR031825">
    <property type="entry name" value="RXLR"/>
</dbReference>
<comment type="function">
    <text evidence="5">Effector that suppresses plant defense responses during pathogen infection.</text>
</comment>
<evidence type="ECO:0000313" key="7">
    <source>
        <dbReference type="EMBL" id="POM62192.1"/>
    </source>
</evidence>
<name>A0A2P4X9G0_9STRA</name>
<evidence type="ECO:0000256" key="2">
    <source>
        <dbReference type="ARBA" id="ARBA00010400"/>
    </source>
</evidence>
<feature type="compositionally biased region" description="Acidic residues" evidence="6">
    <location>
        <begin position="60"/>
        <end position="72"/>
    </location>
</feature>
<organism evidence="7 8">
    <name type="scientific">Phytophthora palmivora</name>
    <dbReference type="NCBI Taxonomy" id="4796"/>
    <lineage>
        <taxon>Eukaryota</taxon>
        <taxon>Sar</taxon>
        <taxon>Stramenopiles</taxon>
        <taxon>Oomycota</taxon>
        <taxon>Peronosporomycetes</taxon>
        <taxon>Peronosporales</taxon>
        <taxon>Peronosporaceae</taxon>
        <taxon>Phytophthora</taxon>
    </lineage>
</organism>
<comment type="caution">
    <text evidence="7">The sequence shown here is derived from an EMBL/GenBank/DDBJ whole genome shotgun (WGS) entry which is preliminary data.</text>
</comment>
<dbReference type="AlphaFoldDB" id="A0A2P4X9G0"/>
<comment type="subcellular location">
    <subcellularLocation>
        <location evidence="1 5">Secreted</location>
    </subcellularLocation>
</comment>
<evidence type="ECO:0000256" key="4">
    <source>
        <dbReference type="ARBA" id="ARBA00022729"/>
    </source>
</evidence>
<accession>A0A2P4X9G0</accession>
<evidence type="ECO:0000256" key="5">
    <source>
        <dbReference type="RuleBase" id="RU367124"/>
    </source>
</evidence>
<protein>
    <recommendedName>
        <fullName evidence="5">RxLR effector protein</fullName>
    </recommendedName>
</protein>
<feature type="chain" id="PRO_5028500216" description="RxLR effector protein" evidence="5">
    <location>
        <begin position="24"/>
        <end position="151"/>
    </location>
</feature>
<dbReference type="Proteomes" id="UP000237271">
    <property type="component" value="Unassembled WGS sequence"/>
</dbReference>
<evidence type="ECO:0000313" key="8">
    <source>
        <dbReference type="Proteomes" id="UP000237271"/>
    </source>
</evidence>
<evidence type="ECO:0000256" key="1">
    <source>
        <dbReference type="ARBA" id="ARBA00004613"/>
    </source>
</evidence>
<evidence type="ECO:0000256" key="6">
    <source>
        <dbReference type="SAM" id="MobiDB-lite"/>
    </source>
</evidence>
<comment type="domain">
    <text evidence="5">The RxLR-dEER motif acts to carry the protein into the host cell cytoplasm through binding to cell surface phosphatidylinositol-3-phosphate.</text>
</comment>
<feature type="region of interest" description="Disordered" evidence="6">
    <location>
        <begin position="50"/>
        <end position="72"/>
    </location>
</feature>